<dbReference type="STRING" id="1400520.LFAB_15975"/>
<name>W6T4H2_9LACO</name>
<dbReference type="EMBL" id="AWWK01000086">
    <property type="protein sequence ID" value="ETY72769.1"/>
    <property type="molecule type" value="Genomic_DNA"/>
</dbReference>
<evidence type="ECO:0000256" key="1">
    <source>
        <dbReference type="SAM" id="MobiDB-lite"/>
    </source>
</evidence>
<dbReference type="PATRIC" id="fig|1400520.3.peg.3136"/>
<reference evidence="2 3" key="1">
    <citation type="journal article" date="2014" name="Genome Announc.">
        <title>Genome Sequence of Lactobacillus fabifermentans Strain T30PCM01, Isolated from Fermenting Grape Marc.</title>
        <authorList>
            <person name="Treu L."/>
            <person name="Vendramin V."/>
            <person name="Bovo B."/>
            <person name="Giacomini A."/>
            <person name="Corich V."/>
            <person name="Campanaro S."/>
        </authorList>
    </citation>
    <scope>NUCLEOTIDE SEQUENCE [LARGE SCALE GENOMIC DNA]</scope>
    <source>
        <strain evidence="2 3">T30PCM01</strain>
    </source>
</reference>
<feature type="compositionally biased region" description="Basic and acidic residues" evidence="1">
    <location>
        <begin position="10"/>
        <end position="19"/>
    </location>
</feature>
<evidence type="ECO:0000313" key="2">
    <source>
        <dbReference type="EMBL" id="ETY72769.1"/>
    </source>
</evidence>
<gene>
    <name evidence="2" type="ORF">LFAB_15975</name>
</gene>
<dbReference type="AlphaFoldDB" id="W6T4H2"/>
<protein>
    <submittedName>
        <fullName evidence="2">Uncharacterized protein</fullName>
    </submittedName>
</protein>
<organism evidence="2 3">
    <name type="scientific">Lactiplantibacillus fabifermentans T30PCM01</name>
    <dbReference type="NCBI Taxonomy" id="1400520"/>
    <lineage>
        <taxon>Bacteria</taxon>
        <taxon>Bacillati</taxon>
        <taxon>Bacillota</taxon>
        <taxon>Bacilli</taxon>
        <taxon>Lactobacillales</taxon>
        <taxon>Lactobacillaceae</taxon>
        <taxon>Lactiplantibacillus</taxon>
    </lineage>
</organism>
<accession>W6T4H2</accession>
<dbReference type="HOGENOM" id="CLU_2807014_0_0_9"/>
<sequence length="67" mass="6884">MTIVNLNAASRHDGGRRGADLAPKSGRQGAFKPGHNPSPVLKGDPNELAEKSPPAHCDTAPTIVTTG</sequence>
<dbReference type="Proteomes" id="UP000019247">
    <property type="component" value="Unassembled WGS sequence"/>
</dbReference>
<evidence type="ECO:0000313" key="3">
    <source>
        <dbReference type="Proteomes" id="UP000019247"/>
    </source>
</evidence>
<comment type="caution">
    <text evidence="2">The sequence shown here is derived from an EMBL/GenBank/DDBJ whole genome shotgun (WGS) entry which is preliminary data.</text>
</comment>
<feature type="region of interest" description="Disordered" evidence="1">
    <location>
        <begin position="1"/>
        <end position="67"/>
    </location>
</feature>
<proteinExistence type="predicted"/>